<dbReference type="GO" id="GO:0032875">
    <property type="term" value="P:regulation of DNA endoreduplication"/>
    <property type="evidence" value="ECO:0007669"/>
    <property type="project" value="InterPro"/>
</dbReference>
<accession>A0AAF0XPX0</accession>
<dbReference type="InterPro" id="IPR040389">
    <property type="entry name" value="SMR"/>
</dbReference>
<dbReference type="AlphaFoldDB" id="A0AAF0XPX0"/>
<dbReference type="PANTHER" id="PTHR33142">
    <property type="entry name" value="CYCLIN-DEPENDENT PROTEIN KINASE INHIBITOR SMR13"/>
    <property type="match status" value="1"/>
</dbReference>
<organism evidence="4 5">
    <name type="scientific">Daucus carota subsp. sativus</name>
    <name type="common">Carrot</name>
    <dbReference type="NCBI Taxonomy" id="79200"/>
    <lineage>
        <taxon>Eukaryota</taxon>
        <taxon>Viridiplantae</taxon>
        <taxon>Streptophyta</taxon>
        <taxon>Embryophyta</taxon>
        <taxon>Tracheophyta</taxon>
        <taxon>Spermatophyta</taxon>
        <taxon>Magnoliopsida</taxon>
        <taxon>eudicotyledons</taxon>
        <taxon>Gunneridae</taxon>
        <taxon>Pentapetalae</taxon>
        <taxon>asterids</taxon>
        <taxon>campanulids</taxon>
        <taxon>Apiales</taxon>
        <taxon>Apiaceae</taxon>
        <taxon>Apioideae</taxon>
        <taxon>Scandiceae</taxon>
        <taxon>Daucinae</taxon>
        <taxon>Daucus</taxon>
        <taxon>Daucus sect. Daucus</taxon>
    </lineage>
</organism>
<keyword evidence="5" id="KW-1185">Reference proteome</keyword>
<dbReference type="PANTHER" id="PTHR33142:SF15">
    <property type="entry name" value="CYCLIN-DEPENDENT PROTEIN KINASE INHIBITOR SMR4"/>
    <property type="match status" value="1"/>
</dbReference>
<sequence>MEEECCTTPKQREFRIPETTVCPPAPKKKTQAETKKNLKNPSSSSEISFFESAELDSFFASLRRRS</sequence>
<dbReference type="EMBL" id="CP093350">
    <property type="protein sequence ID" value="WOH11087.1"/>
    <property type="molecule type" value="Genomic_DNA"/>
</dbReference>
<gene>
    <name evidence="4" type="ORF">DCAR_0830566</name>
</gene>
<evidence type="ECO:0000256" key="3">
    <source>
        <dbReference type="SAM" id="MobiDB-lite"/>
    </source>
</evidence>
<reference evidence="4" key="2">
    <citation type="submission" date="2022-03" db="EMBL/GenBank/DDBJ databases">
        <title>Draft title - Genomic analysis of global carrot germplasm unveils the trajectory of domestication and the origin of high carotenoid orange carrot.</title>
        <authorList>
            <person name="Iorizzo M."/>
            <person name="Ellison S."/>
            <person name="Senalik D."/>
            <person name="Macko-Podgorni A."/>
            <person name="Grzebelus D."/>
            <person name="Bostan H."/>
            <person name="Rolling W."/>
            <person name="Curaba J."/>
            <person name="Simon P."/>
        </authorList>
    </citation>
    <scope>NUCLEOTIDE SEQUENCE</scope>
    <source>
        <tissue evidence="4">Leaf</tissue>
    </source>
</reference>
<evidence type="ECO:0000256" key="1">
    <source>
        <dbReference type="ARBA" id="ARBA00023013"/>
    </source>
</evidence>
<dbReference type="Proteomes" id="UP000077755">
    <property type="component" value="Chromosome 8"/>
</dbReference>
<feature type="region of interest" description="Disordered" evidence="3">
    <location>
        <begin position="20"/>
        <end position="45"/>
    </location>
</feature>
<evidence type="ECO:0000256" key="2">
    <source>
        <dbReference type="ARBA" id="ARBA00023306"/>
    </source>
</evidence>
<evidence type="ECO:0000313" key="4">
    <source>
        <dbReference type="EMBL" id="WOH11087.1"/>
    </source>
</evidence>
<proteinExistence type="predicted"/>
<reference evidence="4" key="1">
    <citation type="journal article" date="2016" name="Nat. Genet.">
        <title>A high-quality carrot genome assembly provides new insights into carotenoid accumulation and asterid genome evolution.</title>
        <authorList>
            <person name="Iorizzo M."/>
            <person name="Ellison S."/>
            <person name="Senalik D."/>
            <person name="Zeng P."/>
            <person name="Satapoomin P."/>
            <person name="Huang J."/>
            <person name="Bowman M."/>
            <person name="Iovene M."/>
            <person name="Sanseverino W."/>
            <person name="Cavagnaro P."/>
            <person name="Yildiz M."/>
            <person name="Macko-Podgorni A."/>
            <person name="Moranska E."/>
            <person name="Grzebelus E."/>
            <person name="Grzebelus D."/>
            <person name="Ashrafi H."/>
            <person name="Zheng Z."/>
            <person name="Cheng S."/>
            <person name="Spooner D."/>
            <person name="Van Deynze A."/>
            <person name="Simon P."/>
        </authorList>
    </citation>
    <scope>NUCLEOTIDE SEQUENCE</scope>
    <source>
        <tissue evidence="4">Leaf</tissue>
    </source>
</reference>
<name>A0AAF0XPX0_DAUCS</name>
<keyword evidence="1" id="KW-0649">Protein kinase inhibitor</keyword>
<protein>
    <submittedName>
        <fullName evidence="4">Uncharacterized protein</fullName>
    </submittedName>
</protein>
<dbReference type="GO" id="GO:0004860">
    <property type="term" value="F:protein kinase inhibitor activity"/>
    <property type="evidence" value="ECO:0007669"/>
    <property type="project" value="UniProtKB-KW"/>
</dbReference>
<dbReference type="GO" id="GO:0005634">
    <property type="term" value="C:nucleus"/>
    <property type="evidence" value="ECO:0007669"/>
    <property type="project" value="TreeGrafter"/>
</dbReference>
<evidence type="ECO:0000313" key="5">
    <source>
        <dbReference type="Proteomes" id="UP000077755"/>
    </source>
</evidence>
<keyword evidence="2" id="KW-0131">Cell cycle</keyword>